<evidence type="ECO:0000256" key="1">
    <source>
        <dbReference type="ARBA" id="ARBA00022676"/>
    </source>
</evidence>
<evidence type="ECO:0000313" key="5">
    <source>
        <dbReference type="Proteomes" id="UP001146469"/>
    </source>
</evidence>
<keyword evidence="5" id="KW-1185">Reference proteome</keyword>
<dbReference type="PANTHER" id="PTHR45947">
    <property type="entry name" value="SULFOQUINOVOSYL TRANSFERASE SQD2"/>
    <property type="match status" value="1"/>
</dbReference>
<name>A0A9X3RFU7_9CORY</name>
<dbReference type="InterPro" id="IPR028098">
    <property type="entry name" value="Glyco_trans_4-like_N"/>
</dbReference>
<reference evidence="4" key="1">
    <citation type="submission" date="2022-02" db="EMBL/GenBank/DDBJ databases">
        <title>Corynebacterium sp. from urogenital microbiome.</title>
        <authorList>
            <person name="Cappelli E.A."/>
            <person name="Ribeiro T.G."/>
            <person name="Peixe L."/>
        </authorList>
    </citation>
    <scope>NUCLEOTIDE SEQUENCE</scope>
    <source>
        <strain evidence="4">C8Ua_174</strain>
    </source>
</reference>
<dbReference type="Proteomes" id="UP001146469">
    <property type="component" value="Unassembled WGS sequence"/>
</dbReference>
<feature type="domain" description="Glycosyltransferase subfamily 4-like N-terminal" evidence="3">
    <location>
        <begin position="14"/>
        <end position="173"/>
    </location>
</feature>
<dbReference type="GO" id="GO:1903509">
    <property type="term" value="P:liposaccharide metabolic process"/>
    <property type="evidence" value="ECO:0007669"/>
    <property type="project" value="UniProtKB-ARBA"/>
</dbReference>
<dbReference type="Pfam" id="PF13692">
    <property type="entry name" value="Glyco_trans_1_4"/>
    <property type="match status" value="1"/>
</dbReference>
<gene>
    <name evidence="4" type="ORF">L8V00_02800</name>
</gene>
<dbReference type="PANTHER" id="PTHR45947:SF3">
    <property type="entry name" value="SULFOQUINOVOSYL TRANSFERASE SQD2"/>
    <property type="match status" value="1"/>
</dbReference>
<evidence type="ECO:0000259" key="3">
    <source>
        <dbReference type="Pfam" id="PF13439"/>
    </source>
</evidence>
<dbReference type="InterPro" id="IPR050194">
    <property type="entry name" value="Glycosyltransferase_grp1"/>
</dbReference>
<dbReference type="RefSeq" id="WP_269944159.1">
    <property type="nucleotide sequence ID" value="NZ_JAKMUT010000002.1"/>
</dbReference>
<dbReference type="GO" id="GO:0016757">
    <property type="term" value="F:glycosyltransferase activity"/>
    <property type="evidence" value="ECO:0007669"/>
    <property type="project" value="UniProtKB-KW"/>
</dbReference>
<keyword evidence="2" id="KW-0808">Transferase</keyword>
<dbReference type="AlphaFoldDB" id="A0A9X3RFU7"/>
<dbReference type="Pfam" id="PF13439">
    <property type="entry name" value="Glyco_transf_4"/>
    <property type="match status" value="1"/>
</dbReference>
<evidence type="ECO:0000256" key="2">
    <source>
        <dbReference type="ARBA" id="ARBA00022679"/>
    </source>
</evidence>
<sequence>MRVGMVCPYSFDEPGGVQIHAIDLCTELRKRGHEVSLIGPGKSTEGLPDFVELGGSSIPIRYNGSVARLSFGPRTKRHLKQWIRDNQFDLLHIHEPNSPSYSMMAMAVAEGPIVATYHASASESKILKVALPFLRPYLERIHGGIAVSEEARRWQVENLAGDPVLIPNGVETSVYRNAEPLAGLGTLEQPRPRPRLMFLGRFEEPRKGLQILLEAMPRIVAEVPDVELLIAGGGDIDALVERVRKLGLSVCVGLGPSAKPSDAHVRVLGRVSDADKASALSASDVYVAPNTGGESFGIVLVEGMAAGAAVLASDIPAFEAVGQHGRSARLFRNGSAEDLAEKAIGLLRDDEGRGRLIAAGAQRAVDFDWQTVTDQVEQVYDTVTVKGRKVTLA</sequence>
<accession>A0A9X3RFU7</accession>
<evidence type="ECO:0000313" key="4">
    <source>
        <dbReference type="EMBL" id="MCZ9289143.1"/>
    </source>
</evidence>
<dbReference type="Gene3D" id="3.40.50.2000">
    <property type="entry name" value="Glycogen Phosphorylase B"/>
    <property type="match status" value="2"/>
</dbReference>
<comment type="caution">
    <text evidence="4">The sequence shown here is derived from an EMBL/GenBank/DDBJ whole genome shotgun (WGS) entry which is preliminary data.</text>
</comment>
<keyword evidence="1" id="KW-0328">Glycosyltransferase</keyword>
<organism evidence="4 5">
    <name type="scientific">Corynebacterium evansiae</name>
    <dbReference type="NCBI Taxonomy" id="2913499"/>
    <lineage>
        <taxon>Bacteria</taxon>
        <taxon>Bacillati</taxon>
        <taxon>Actinomycetota</taxon>
        <taxon>Actinomycetes</taxon>
        <taxon>Mycobacteriales</taxon>
        <taxon>Corynebacteriaceae</taxon>
        <taxon>Corynebacterium</taxon>
    </lineage>
</organism>
<protein>
    <submittedName>
        <fullName evidence="4">Glycosyltransferase family 4 protein</fullName>
    </submittedName>
</protein>
<dbReference type="GO" id="GO:1901137">
    <property type="term" value="P:carbohydrate derivative biosynthetic process"/>
    <property type="evidence" value="ECO:0007669"/>
    <property type="project" value="UniProtKB-ARBA"/>
</dbReference>
<dbReference type="EMBL" id="JAKMUT010000002">
    <property type="protein sequence ID" value="MCZ9289143.1"/>
    <property type="molecule type" value="Genomic_DNA"/>
</dbReference>
<dbReference type="SUPFAM" id="SSF53756">
    <property type="entry name" value="UDP-Glycosyltransferase/glycogen phosphorylase"/>
    <property type="match status" value="1"/>
</dbReference>
<dbReference type="CDD" id="cd03801">
    <property type="entry name" value="GT4_PimA-like"/>
    <property type="match status" value="1"/>
</dbReference>
<proteinExistence type="predicted"/>